<evidence type="ECO:0000313" key="8">
    <source>
        <dbReference type="Proteomes" id="UP000559256"/>
    </source>
</evidence>
<feature type="compositionally biased region" description="Basic and acidic residues" evidence="6">
    <location>
        <begin position="37"/>
        <end position="49"/>
    </location>
</feature>
<proteinExistence type="inferred from homology"/>
<reference evidence="7 8" key="1">
    <citation type="journal article" date="2020" name="ISME J.">
        <title>Uncovering the hidden diversity of litter-decomposition mechanisms in mushroom-forming fungi.</title>
        <authorList>
            <person name="Floudas D."/>
            <person name="Bentzer J."/>
            <person name="Ahren D."/>
            <person name="Johansson T."/>
            <person name="Persson P."/>
            <person name="Tunlid A."/>
        </authorList>
    </citation>
    <scope>NUCLEOTIDE SEQUENCE [LARGE SCALE GENOMIC DNA]</scope>
    <source>
        <strain evidence="7 8">CBS 291.85</strain>
    </source>
</reference>
<protein>
    <recommendedName>
        <fullName evidence="4">ATPase inhibitor, mitochondrial</fullName>
    </recommendedName>
</protein>
<evidence type="ECO:0000256" key="6">
    <source>
        <dbReference type="SAM" id="MobiDB-lite"/>
    </source>
</evidence>
<organism evidence="7 8">
    <name type="scientific">Tetrapyrgos nigripes</name>
    <dbReference type="NCBI Taxonomy" id="182062"/>
    <lineage>
        <taxon>Eukaryota</taxon>
        <taxon>Fungi</taxon>
        <taxon>Dikarya</taxon>
        <taxon>Basidiomycota</taxon>
        <taxon>Agaricomycotina</taxon>
        <taxon>Agaricomycetes</taxon>
        <taxon>Agaricomycetidae</taxon>
        <taxon>Agaricales</taxon>
        <taxon>Marasmiineae</taxon>
        <taxon>Marasmiaceae</taxon>
        <taxon>Tetrapyrgos</taxon>
    </lineage>
</organism>
<name>A0A8H5GAK2_9AGAR</name>
<dbReference type="EMBL" id="JAACJM010000040">
    <property type="protein sequence ID" value="KAF5361487.1"/>
    <property type="molecule type" value="Genomic_DNA"/>
</dbReference>
<dbReference type="Pfam" id="PF04568">
    <property type="entry name" value="IATP"/>
    <property type="match status" value="1"/>
</dbReference>
<comment type="caution">
    <text evidence="7">The sequence shown here is derived from an EMBL/GenBank/DDBJ whole genome shotgun (WGS) entry which is preliminary data.</text>
</comment>
<dbReference type="AlphaFoldDB" id="A0A8H5GAK2"/>
<dbReference type="OrthoDB" id="5532350at2759"/>
<keyword evidence="3" id="KW-0496">Mitochondrion</keyword>
<sequence>MLSRLSAVRRAPRVIFVSQRFTSSVKEGSVANSQGFKKKENAHESEYARKHEVEQLKKLRAQIEQKKIELEQLEKEHEVVSKSS</sequence>
<gene>
    <name evidence="7" type="ORF">D9758_006206</name>
</gene>
<keyword evidence="8" id="KW-1185">Reference proteome</keyword>
<accession>A0A8H5GAK2</accession>
<evidence type="ECO:0000256" key="1">
    <source>
        <dbReference type="ARBA" id="ARBA00004173"/>
    </source>
</evidence>
<feature type="region of interest" description="Disordered" evidence="6">
    <location>
        <begin position="28"/>
        <end position="49"/>
    </location>
</feature>
<dbReference type="GO" id="GO:0042030">
    <property type="term" value="F:ATPase inhibitor activity"/>
    <property type="evidence" value="ECO:0007669"/>
    <property type="project" value="InterPro"/>
</dbReference>
<keyword evidence="5" id="KW-0175">Coiled coil</keyword>
<comment type="similarity">
    <text evidence="2 4">Belongs to the ATPase inhibitor family.</text>
</comment>
<dbReference type="GO" id="GO:0005739">
    <property type="term" value="C:mitochondrion"/>
    <property type="evidence" value="ECO:0007669"/>
    <property type="project" value="UniProtKB-SubCell"/>
</dbReference>
<evidence type="ECO:0000313" key="7">
    <source>
        <dbReference type="EMBL" id="KAF5361487.1"/>
    </source>
</evidence>
<evidence type="ECO:0000256" key="5">
    <source>
        <dbReference type="SAM" id="Coils"/>
    </source>
</evidence>
<dbReference type="InterPro" id="IPR007648">
    <property type="entry name" value="ATPase_inhibitor_mt"/>
</dbReference>
<comment type="subcellular location">
    <subcellularLocation>
        <location evidence="1">Mitochondrion</location>
    </subcellularLocation>
</comment>
<evidence type="ECO:0000256" key="4">
    <source>
        <dbReference type="RuleBase" id="RU368087"/>
    </source>
</evidence>
<dbReference type="Gene3D" id="1.20.5.500">
    <property type="entry name" value="Single helix bin"/>
    <property type="match status" value="1"/>
</dbReference>
<evidence type="ECO:0000256" key="2">
    <source>
        <dbReference type="ARBA" id="ARBA00010901"/>
    </source>
</evidence>
<comment type="function">
    <text evidence="4">Inhibits the enzyme activity of ATPase.</text>
</comment>
<evidence type="ECO:0000256" key="3">
    <source>
        <dbReference type="ARBA" id="ARBA00023128"/>
    </source>
</evidence>
<feature type="coiled-coil region" evidence="5">
    <location>
        <begin position="49"/>
        <end position="83"/>
    </location>
</feature>
<dbReference type="Proteomes" id="UP000559256">
    <property type="component" value="Unassembled WGS sequence"/>
</dbReference>